<dbReference type="InterPro" id="IPR015943">
    <property type="entry name" value="WD40/YVTN_repeat-like_dom_sf"/>
</dbReference>
<dbReference type="EMBL" id="KV425920">
    <property type="protein sequence ID" value="KZV98320.1"/>
    <property type="molecule type" value="Genomic_DNA"/>
</dbReference>
<dbReference type="GO" id="GO:0016853">
    <property type="term" value="F:isomerase activity"/>
    <property type="evidence" value="ECO:0007669"/>
    <property type="project" value="UniProtKB-KW"/>
</dbReference>
<organism evidence="3 4">
    <name type="scientific">Exidia glandulosa HHB12029</name>
    <dbReference type="NCBI Taxonomy" id="1314781"/>
    <lineage>
        <taxon>Eukaryota</taxon>
        <taxon>Fungi</taxon>
        <taxon>Dikarya</taxon>
        <taxon>Basidiomycota</taxon>
        <taxon>Agaricomycotina</taxon>
        <taxon>Agaricomycetes</taxon>
        <taxon>Auriculariales</taxon>
        <taxon>Exidiaceae</taxon>
        <taxon>Exidia</taxon>
    </lineage>
</organism>
<dbReference type="SUPFAM" id="SSF50974">
    <property type="entry name" value="Nitrous oxide reductase, N-terminal domain"/>
    <property type="match status" value="1"/>
</dbReference>
<gene>
    <name evidence="3" type="ORF">EXIGLDRAFT_607064</name>
</gene>
<dbReference type="InterPro" id="IPR050282">
    <property type="entry name" value="Cycloisomerase_2"/>
</dbReference>
<dbReference type="Proteomes" id="UP000077266">
    <property type="component" value="Unassembled WGS sequence"/>
</dbReference>
<comment type="similarity">
    <text evidence="1">Belongs to the cycloisomerase 2 family.</text>
</comment>
<evidence type="ECO:0000313" key="4">
    <source>
        <dbReference type="Proteomes" id="UP000077266"/>
    </source>
</evidence>
<protein>
    <submittedName>
        <fullName evidence="3">Putative isomerase YbhE</fullName>
    </submittedName>
</protein>
<dbReference type="AlphaFoldDB" id="A0A165LU04"/>
<keyword evidence="4" id="KW-1185">Reference proteome</keyword>
<dbReference type="InterPro" id="IPR019405">
    <property type="entry name" value="Lactonase_7-beta_prop"/>
</dbReference>
<dbReference type="Pfam" id="PF10282">
    <property type="entry name" value="Lactonase"/>
    <property type="match status" value="1"/>
</dbReference>
<dbReference type="Gene3D" id="2.130.10.10">
    <property type="entry name" value="YVTN repeat-like/Quinoprotein amine dehydrogenase"/>
    <property type="match status" value="1"/>
</dbReference>
<dbReference type="STRING" id="1314781.A0A165LU04"/>
<name>A0A165LU04_EXIGL</name>
<sequence length="371" mass="39506">MTYHLVVGGYTDVLTTLAFDGGASSLKSTSKLEAENASWLVPHPSAPNVWITTSEVEPGFVRVLKFDGAGKGEVLTSVATGGVHPTHLALSADGAELFVANYSSGDMSVIPLLKDAPYIASSAAQLVNFAYTAPGPEEEQSAFNPGRQESSHPHQILVVRDEVLVPDLGSDKIWRIQKKAEKYEVVGFIPFPRGTGPRHAHFLNGVLYTVCELSNRLAAHTFPPLPEHPTLIASLPTLPNPTPPSDKKPVSEPSPPPLAAEILVPPPYNLIYVSNRNESTPAVLGDSLAVFSPHPDFKLAHRVYTGVQHLRGVAFEPKEGKYLALAGQNGGGVRVFERVESGLLVPVEGALVAAAGDGVEGPEKTTSVTWI</sequence>
<evidence type="ECO:0000256" key="1">
    <source>
        <dbReference type="ARBA" id="ARBA00005564"/>
    </source>
</evidence>
<proteinExistence type="inferred from homology"/>
<reference evidence="3 4" key="1">
    <citation type="journal article" date="2016" name="Mol. Biol. Evol.">
        <title>Comparative Genomics of Early-Diverging Mushroom-Forming Fungi Provides Insights into the Origins of Lignocellulose Decay Capabilities.</title>
        <authorList>
            <person name="Nagy L.G."/>
            <person name="Riley R."/>
            <person name="Tritt A."/>
            <person name="Adam C."/>
            <person name="Daum C."/>
            <person name="Floudas D."/>
            <person name="Sun H."/>
            <person name="Yadav J.S."/>
            <person name="Pangilinan J."/>
            <person name="Larsson K.H."/>
            <person name="Matsuura K."/>
            <person name="Barry K."/>
            <person name="Labutti K."/>
            <person name="Kuo R."/>
            <person name="Ohm R.A."/>
            <person name="Bhattacharya S.S."/>
            <person name="Shirouzu T."/>
            <person name="Yoshinaga Y."/>
            <person name="Martin F.M."/>
            <person name="Grigoriev I.V."/>
            <person name="Hibbett D.S."/>
        </authorList>
    </citation>
    <scope>NUCLEOTIDE SEQUENCE [LARGE SCALE GENOMIC DNA]</scope>
    <source>
        <strain evidence="3 4">HHB12029</strain>
    </source>
</reference>
<dbReference type="InterPro" id="IPR011045">
    <property type="entry name" value="N2O_reductase_N"/>
</dbReference>
<dbReference type="PANTHER" id="PTHR30344">
    <property type="entry name" value="6-PHOSPHOGLUCONOLACTONASE-RELATED"/>
    <property type="match status" value="1"/>
</dbReference>
<keyword evidence="3" id="KW-0413">Isomerase</keyword>
<dbReference type="PANTHER" id="PTHR30344:SF7">
    <property type="entry name" value="DUF2415 DOMAIN-CONTAINING PROTEIN"/>
    <property type="match status" value="1"/>
</dbReference>
<dbReference type="OrthoDB" id="9972196at2759"/>
<accession>A0A165LU04</accession>
<feature type="region of interest" description="Disordered" evidence="2">
    <location>
        <begin position="233"/>
        <end position="256"/>
    </location>
</feature>
<evidence type="ECO:0000313" key="3">
    <source>
        <dbReference type="EMBL" id="KZV98320.1"/>
    </source>
</evidence>
<dbReference type="InParanoid" id="A0A165LU04"/>
<evidence type="ECO:0000256" key="2">
    <source>
        <dbReference type="SAM" id="MobiDB-lite"/>
    </source>
</evidence>
<dbReference type="GO" id="GO:0017057">
    <property type="term" value="F:6-phosphogluconolactonase activity"/>
    <property type="evidence" value="ECO:0007669"/>
    <property type="project" value="TreeGrafter"/>
</dbReference>